<comment type="caution">
    <text evidence="1">The sequence shown here is derived from an EMBL/GenBank/DDBJ whole genome shotgun (WGS) entry which is preliminary data.</text>
</comment>
<evidence type="ECO:0008006" key="3">
    <source>
        <dbReference type="Google" id="ProtNLM"/>
    </source>
</evidence>
<dbReference type="OrthoDB" id="8429345at2"/>
<dbReference type="Proteomes" id="UP000294664">
    <property type="component" value="Unassembled WGS sequence"/>
</dbReference>
<proteinExistence type="predicted"/>
<gene>
    <name evidence="1" type="ORF">EDC64_110193</name>
</gene>
<dbReference type="RefSeq" id="WP_132033184.1">
    <property type="nucleotide sequence ID" value="NZ_SMAI01000010.1"/>
</dbReference>
<organism evidence="1 2">
    <name type="scientific">Aquabacter spiritensis</name>
    <dbReference type="NCBI Taxonomy" id="933073"/>
    <lineage>
        <taxon>Bacteria</taxon>
        <taxon>Pseudomonadati</taxon>
        <taxon>Pseudomonadota</taxon>
        <taxon>Alphaproteobacteria</taxon>
        <taxon>Hyphomicrobiales</taxon>
        <taxon>Xanthobacteraceae</taxon>
        <taxon>Aquabacter</taxon>
    </lineage>
</organism>
<dbReference type="EMBL" id="SMAI01000010">
    <property type="protein sequence ID" value="TCT03328.1"/>
    <property type="molecule type" value="Genomic_DNA"/>
</dbReference>
<protein>
    <recommendedName>
        <fullName evidence="3">DUF4114 domain-containing protein</fullName>
    </recommendedName>
</protein>
<keyword evidence="2" id="KW-1185">Reference proteome</keyword>
<reference evidence="1 2" key="1">
    <citation type="submission" date="2019-03" db="EMBL/GenBank/DDBJ databases">
        <title>Genomic Encyclopedia of Type Strains, Phase IV (KMG-IV): sequencing the most valuable type-strain genomes for metagenomic binning, comparative biology and taxonomic classification.</title>
        <authorList>
            <person name="Goeker M."/>
        </authorList>
    </citation>
    <scope>NUCLEOTIDE SEQUENCE [LARGE SCALE GENOMIC DNA]</scope>
    <source>
        <strain evidence="1 2">DSM 9035</strain>
    </source>
</reference>
<sequence>MATTLNVNLSDAMRTELAQPGVYAYAILYGNNSETPLEYIQFASGGTVDASIVLDLTTVDRPTLDGGKVYFVIQSTDEPSYQLSSTITQAEINWNASVTFDYRYDSVEVSLLDKTGDAANLTSVEGFGIPMVLSASTGTRGYSISGAEMFDKLAAAAPVVEDYPPISDFNGGPLAGDDRLAVSPTVAVVDGNDYPLYTTDVWQPYVDSLKSPSSPIVLTGFFNGAPDLEAGKPEGYPQVWRNAGFFSYTLEWDPDTDGGVFWLNPSENSQIQGYIKLTEANLVNSIYSSLGSVEIYTEKSDTTPYMVYDDASAMNVGANNQWGRVLQQLTVGLSAGYFGVTGVSLNAEETAAIDLNKNYNWDPTYAFDSAHVSGDPLYYDPYSAVLFKYSNSYGSQYSDALMAAYAQGGPLLPTYSGSGNVTELTVTLYADSDPAPVGGYTEPEIFNYVAPNQDGHYSVTTWTPSNTSNITFDFGSGQLMVLRDDVPIVFRFIVGYDGDTPVWEEVTLGSDGATSWQNWNIVYSDGAYSVTGTGAGSQTPGSLVVTGMPMAESGVSWYQLVVGSGAVEKTFNLYTTTTEGEFVNFQSDPSLFGIDGLANLASTATADPTLTTFTVNVTGALPTVDMSLLELNTDPAFIALLAQPTAPVAGVLTEDGFVSAAGQTTDTDVVATIYSGTLAFGWTGHNSDASTVSWISGYTNKIQALTVAQLSFTTNLTNYLAPILAESDIDGQWFTPVMQQFGNGDYVVTMTSYTMSDTDFTAPLTPVSSTLSFTVDMAEFALTAGGSGNGLVLDGVTGPTEGNWIDFTVTGSSLAREATLLMYAVDGSGNMVSRDGAVTLDLQDAIIGAVGAVPNDQGALMVDGVQSVYLGVGHELRFALLTGESTLDLAPSVAVTPAAGGAVDLTVGGISLSAVTNNTLSDGAELASVQRIYDLPFVYLEQGAELSVGVAGSAANTNTLGFVRFDFDPLTGDMSVAGVAYGDTDAFDAAVRDHLDTGFSAAYGGGNFEDTGSWTVAGETGYYAPVLLTQSGEVLVIGTEANPGGDAFIRMYGENTFGFEDLTAAEGSDFDYNDMVMQLVPMI</sequence>
<name>A0A4V2UXF7_9HYPH</name>
<accession>A0A4V2UXF7</accession>
<dbReference type="AlphaFoldDB" id="A0A4V2UXF7"/>
<evidence type="ECO:0000313" key="1">
    <source>
        <dbReference type="EMBL" id="TCT03328.1"/>
    </source>
</evidence>
<evidence type="ECO:0000313" key="2">
    <source>
        <dbReference type="Proteomes" id="UP000294664"/>
    </source>
</evidence>